<organism evidence="14">
    <name type="scientific">Phaeomonas parva</name>
    <dbReference type="NCBI Taxonomy" id="124430"/>
    <lineage>
        <taxon>Eukaryota</taxon>
        <taxon>Sar</taxon>
        <taxon>Stramenopiles</taxon>
        <taxon>Ochrophyta</taxon>
        <taxon>Pinguiophyceae</taxon>
        <taxon>Pinguiochrysidales</taxon>
        <taxon>Pinguiochrysidaceae</taxon>
        <taxon>Phaeomonas</taxon>
    </lineage>
</organism>
<dbReference type="InterPro" id="IPR012171">
    <property type="entry name" value="Fatty_acid_desaturase"/>
</dbReference>
<keyword evidence="4" id="KW-0349">Heme</keyword>
<dbReference type="GO" id="GO:0016717">
    <property type="term" value="F:oxidoreductase activity, acting on paired donors, with oxidation of a pair of donors resulting in the reduction of molecular oxygen to two molecules of water"/>
    <property type="evidence" value="ECO:0007669"/>
    <property type="project" value="TreeGrafter"/>
</dbReference>
<evidence type="ECO:0000256" key="12">
    <source>
        <dbReference type="SAM" id="SignalP"/>
    </source>
</evidence>
<feature type="domain" description="Fatty acid desaturase" evidence="13">
    <location>
        <begin position="2"/>
        <end position="312"/>
    </location>
</feature>
<evidence type="ECO:0000256" key="5">
    <source>
        <dbReference type="ARBA" id="ARBA00022692"/>
    </source>
</evidence>
<sequence length="359" mass="40538">MWMAPNPVTVAALSTWVFSRWTIIAHHTCHGGYNRVDAGRYHSRGFAIGSLWRRTRDWMDWMLPEAWSVEHNKLHHYRLGEDADPDLVERNLQWLREKDAPMALKYVMATALIPVWKWVYYAPNTFKELCIAEARKSGEALPEKFRPEEAVTVATLLAPQNEHEEAARDFIGTGRFFGKVLAPNFFLRFLALPAPLLLLPGGATLFGHALVNLALADLVTNIHSFIVIVTNHAGDDLYKFEDEVKPKTGSFYVRQIVSSTNFDLGSDKVDFAHGWLNYQIEHHVWDSMSPLQYQKGAPALREICEKHGVPYVKMNVFQRLKKTLDIMVGATDMLPFPADAEPKGDKRVRAAAAAAAAAN</sequence>
<evidence type="ECO:0000256" key="3">
    <source>
        <dbReference type="ARBA" id="ARBA00009295"/>
    </source>
</evidence>
<comment type="subcellular location">
    <subcellularLocation>
        <location evidence="1">Membrane</location>
        <topology evidence="1">Multi-pass membrane protein</topology>
    </subcellularLocation>
</comment>
<name>A0A7S1TV00_9STRA</name>
<evidence type="ECO:0000256" key="1">
    <source>
        <dbReference type="ARBA" id="ARBA00004141"/>
    </source>
</evidence>
<protein>
    <recommendedName>
        <fullName evidence="13">Fatty acid desaturase domain-containing protein</fullName>
    </recommendedName>
</protein>
<dbReference type="PANTHER" id="PTHR19353:SF30">
    <property type="entry name" value="DELTA 8-(E)-SPHINGOLIPID DESATURASE"/>
    <property type="match status" value="1"/>
</dbReference>
<evidence type="ECO:0000256" key="4">
    <source>
        <dbReference type="ARBA" id="ARBA00022617"/>
    </source>
</evidence>
<accession>A0A7S1TV00</accession>
<evidence type="ECO:0000256" key="8">
    <source>
        <dbReference type="ARBA" id="ARBA00023002"/>
    </source>
</evidence>
<dbReference type="InterPro" id="IPR005804">
    <property type="entry name" value="FA_desaturase_dom"/>
</dbReference>
<keyword evidence="10" id="KW-0443">Lipid metabolism</keyword>
<proteinExistence type="inferred from homology"/>
<evidence type="ECO:0000256" key="6">
    <source>
        <dbReference type="ARBA" id="ARBA00022723"/>
    </source>
</evidence>
<keyword evidence="6" id="KW-0479">Metal-binding</keyword>
<evidence type="ECO:0000256" key="2">
    <source>
        <dbReference type="ARBA" id="ARBA00005189"/>
    </source>
</evidence>
<dbReference type="GO" id="GO:0006629">
    <property type="term" value="P:lipid metabolic process"/>
    <property type="evidence" value="ECO:0007669"/>
    <property type="project" value="UniProtKB-KW"/>
</dbReference>
<keyword evidence="9" id="KW-0408">Iron</keyword>
<keyword evidence="8" id="KW-0560">Oxidoreductase</keyword>
<comment type="similarity">
    <text evidence="3">Belongs to the fatty acid desaturase type 1 family.</text>
</comment>
<keyword evidence="5" id="KW-0812">Transmembrane</keyword>
<keyword evidence="12" id="KW-0732">Signal</keyword>
<gene>
    <name evidence="14" type="ORF">PPAR1163_LOCUS5766</name>
</gene>
<keyword evidence="11" id="KW-0472">Membrane</keyword>
<evidence type="ECO:0000313" key="14">
    <source>
        <dbReference type="EMBL" id="CAD9247411.1"/>
    </source>
</evidence>
<evidence type="ECO:0000256" key="9">
    <source>
        <dbReference type="ARBA" id="ARBA00023004"/>
    </source>
</evidence>
<feature type="chain" id="PRO_5031421445" description="Fatty acid desaturase domain-containing protein" evidence="12">
    <location>
        <begin position="20"/>
        <end position="359"/>
    </location>
</feature>
<dbReference type="Pfam" id="PF00487">
    <property type="entry name" value="FA_desaturase"/>
    <property type="match status" value="1"/>
</dbReference>
<dbReference type="PANTHER" id="PTHR19353">
    <property type="entry name" value="FATTY ACID DESATURASE 2"/>
    <property type="match status" value="1"/>
</dbReference>
<reference evidence="14" key="1">
    <citation type="submission" date="2021-01" db="EMBL/GenBank/DDBJ databases">
        <authorList>
            <person name="Corre E."/>
            <person name="Pelletier E."/>
            <person name="Niang G."/>
            <person name="Scheremetjew M."/>
            <person name="Finn R."/>
            <person name="Kale V."/>
            <person name="Holt S."/>
            <person name="Cochrane G."/>
            <person name="Meng A."/>
            <person name="Brown T."/>
            <person name="Cohen L."/>
        </authorList>
    </citation>
    <scope>NUCLEOTIDE SEQUENCE</scope>
    <source>
        <strain evidence="14">CCMP2877</strain>
    </source>
</reference>
<dbReference type="GO" id="GO:0016020">
    <property type="term" value="C:membrane"/>
    <property type="evidence" value="ECO:0007669"/>
    <property type="project" value="UniProtKB-SubCell"/>
</dbReference>
<feature type="signal peptide" evidence="12">
    <location>
        <begin position="1"/>
        <end position="19"/>
    </location>
</feature>
<evidence type="ECO:0000256" key="10">
    <source>
        <dbReference type="ARBA" id="ARBA00023098"/>
    </source>
</evidence>
<dbReference type="AlphaFoldDB" id="A0A7S1TV00"/>
<evidence type="ECO:0000256" key="7">
    <source>
        <dbReference type="ARBA" id="ARBA00022989"/>
    </source>
</evidence>
<evidence type="ECO:0000259" key="13">
    <source>
        <dbReference type="Pfam" id="PF00487"/>
    </source>
</evidence>
<dbReference type="GO" id="GO:0046872">
    <property type="term" value="F:metal ion binding"/>
    <property type="evidence" value="ECO:0007669"/>
    <property type="project" value="UniProtKB-KW"/>
</dbReference>
<comment type="pathway">
    <text evidence="2">Lipid metabolism.</text>
</comment>
<evidence type="ECO:0000256" key="11">
    <source>
        <dbReference type="ARBA" id="ARBA00023136"/>
    </source>
</evidence>
<dbReference type="EMBL" id="HBGJ01009161">
    <property type="protein sequence ID" value="CAD9247411.1"/>
    <property type="molecule type" value="Transcribed_RNA"/>
</dbReference>
<keyword evidence="7" id="KW-1133">Transmembrane helix</keyword>